<name>A0ABT1RUP7_9FIRM</name>
<dbReference type="RefSeq" id="WP_066863594.1">
    <property type="nucleotide sequence ID" value="NZ_CABKVV010000013.1"/>
</dbReference>
<dbReference type="GeneID" id="90532319"/>
<proteinExistence type="predicted"/>
<reference evidence="1 2" key="1">
    <citation type="submission" date="2022-06" db="EMBL/GenBank/DDBJ databases">
        <title>Isolation of gut microbiota from human fecal samples.</title>
        <authorList>
            <person name="Pamer E.G."/>
            <person name="Barat B."/>
            <person name="Waligurski E."/>
            <person name="Medina S."/>
            <person name="Paddock L."/>
            <person name="Mostad J."/>
        </authorList>
    </citation>
    <scope>NUCLEOTIDE SEQUENCE [LARGE SCALE GENOMIC DNA]</scope>
    <source>
        <strain evidence="1 2">DFI.9.73</strain>
    </source>
</reference>
<evidence type="ECO:0000313" key="2">
    <source>
        <dbReference type="Proteomes" id="UP001524473"/>
    </source>
</evidence>
<protein>
    <submittedName>
        <fullName evidence="1">Uncharacterized protein</fullName>
    </submittedName>
</protein>
<sequence length="177" mass="19887">MDIKKQQECIRSFLAALGEDTQPLYLDIITCLTDLGYYPAKVRANLSFKHGLHNKQIAKIGFLKNLPNVPFLALRFSACRNYSEKIAAITAAYMEKYPKRIALCMDGGCSFCKGEPETHVYYMQSGDTDRAHCGAYAIELRGVSADDADEIKRLIQEEHAYLLEHEAIFTSIGGVRK</sequence>
<accession>A0ABT1RUP7</accession>
<dbReference type="EMBL" id="JANFZH010000001">
    <property type="protein sequence ID" value="MCQ4838392.1"/>
    <property type="molecule type" value="Genomic_DNA"/>
</dbReference>
<keyword evidence="2" id="KW-1185">Reference proteome</keyword>
<evidence type="ECO:0000313" key="1">
    <source>
        <dbReference type="EMBL" id="MCQ4838392.1"/>
    </source>
</evidence>
<dbReference type="Proteomes" id="UP001524473">
    <property type="component" value="Unassembled WGS sequence"/>
</dbReference>
<gene>
    <name evidence="1" type="ORF">NE695_00510</name>
</gene>
<organism evidence="1 2">
    <name type="scientific">Neglectibacter timonensis</name>
    <dbReference type="NCBI Taxonomy" id="1776382"/>
    <lineage>
        <taxon>Bacteria</taxon>
        <taxon>Bacillati</taxon>
        <taxon>Bacillota</taxon>
        <taxon>Clostridia</taxon>
        <taxon>Eubacteriales</taxon>
        <taxon>Oscillospiraceae</taxon>
        <taxon>Neglectibacter</taxon>
    </lineage>
</organism>
<comment type="caution">
    <text evidence="1">The sequence shown here is derived from an EMBL/GenBank/DDBJ whole genome shotgun (WGS) entry which is preliminary data.</text>
</comment>